<reference evidence="1 2" key="1">
    <citation type="submission" date="2020-08" db="EMBL/GenBank/DDBJ databases">
        <title>Genome public.</title>
        <authorList>
            <person name="Liu C."/>
            <person name="Sun Q."/>
        </authorList>
    </citation>
    <scope>NUCLEOTIDE SEQUENCE [LARGE SCALE GENOMIC DNA]</scope>
    <source>
        <strain evidence="1 2">NSJ-10</strain>
    </source>
</reference>
<evidence type="ECO:0000313" key="1">
    <source>
        <dbReference type="EMBL" id="MBC5662188.1"/>
    </source>
</evidence>
<proteinExistence type="predicted"/>
<dbReference type="AlphaFoldDB" id="A0A8I0AE73"/>
<accession>A0A8I0AE73</accession>
<dbReference type="Proteomes" id="UP000615234">
    <property type="component" value="Unassembled WGS sequence"/>
</dbReference>
<organism evidence="1 2">
    <name type="scientific">Coprococcus hominis</name>
    <name type="common">ex Liu et al. 2022</name>
    <dbReference type="NCBI Taxonomy" id="2763039"/>
    <lineage>
        <taxon>Bacteria</taxon>
        <taxon>Bacillati</taxon>
        <taxon>Bacillota</taxon>
        <taxon>Clostridia</taxon>
        <taxon>Lachnospirales</taxon>
        <taxon>Lachnospiraceae</taxon>
        <taxon>Coprococcus</taxon>
    </lineage>
</organism>
<evidence type="ECO:0000313" key="2">
    <source>
        <dbReference type="Proteomes" id="UP000615234"/>
    </source>
</evidence>
<name>A0A8I0AE73_9FIRM</name>
<dbReference type="RefSeq" id="WP_186847450.1">
    <property type="nucleotide sequence ID" value="NZ_JACOOX010000002.1"/>
</dbReference>
<comment type="caution">
    <text evidence="1">The sequence shown here is derived from an EMBL/GenBank/DDBJ whole genome shotgun (WGS) entry which is preliminary data.</text>
</comment>
<dbReference type="EMBL" id="JACOOX010000002">
    <property type="protein sequence ID" value="MBC5662188.1"/>
    <property type="molecule type" value="Genomic_DNA"/>
</dbReference>
<sequence>MGLFGNLFKSEFEKWVEGASCEELSEAYEEERQKWIREGYNGGTGKKTAKMNRLNSEIRKRVAKEWENDPCRNKDPNFRWTDANRWDKD</sequence>
<keyword evidence="2" id="KW-1185">Reference proteome</keyword>
<gene>
    <name evidence="1" type="ORF">H8S09_04655</name>
</gene>
<protein>
    <submittedName>
        <fullName evidence="1">Uncharacterized protein</fullName>
    </submittedName>
</protein>